<dbReference type="OrthoDB" id="1938922at2759"/>
<evidence type="ECO:0000313" key="2">
    <source>
        <dbReference type="Proteomes" id="UP000657918"/>
    </source>
</evidence>
<accession>A0A835N934</accession>
<dbReference type="Proteomes" id="UP000657918">
    <property type="component" value="Unassembled WGS sequence"/>
</dbReference>
<comment type="caution">
    <text evidence="1">The sequence shown here is derived from an EMBL/GenBank/DDBJ whole genome shotgun (WGS) entry which is preliminary data.</text>
</comment>
<keyword evidence="2" id="KW-1185">Reference proteome</keyword>
<proteinExistence type="predicted"/>
<protein>
    <submittedName>
        <fullName evidence="1">Uncharacterized protein</fullName>
    </submittedName>
</protein>
<evidence type="ECO:0000313" key="1">
    <source>
        <dbReference type="EMBL" id="KAF9688586.1"/>
    </source>
</evidence>
<organism evidence="1 2">
    <name type="scientific">Salix dunnii</name>
    <dbReference type="NCBI Taxonomy" id="1413687"/>
    <lineage>
        <taxon>Eukaryota</taxon>
        <taxon>Viridiplantae</taxon>
        <taxon>Streptophyta</taxon>
        <taxon>Embryophyta</taxon>
        <taxon>Tracheophyta</taxon>
        <taxon>Spermatophyta</taxon>
        <taxon>Magnoliopsida</taxon>
        <taxon>eudicotyledons</taxon>
        <taxon>Gunneridae</taxon>
        <taxon>Pentapetalae</taxon>
        <taxon>rosids</taxon>
        <taxon>fabids</taxon>
        <taxon>Malpighiales</taxon>
        <taxon>Salicaceae</taxon>
        <taxon>Saliceae</taxon>
        <taxon>Salix</taxon>
    </lineage>
</organism>
<dbReference type="AlphaFoldDB" id="A0A835N934"/>
<gene>
    <name evidence="1" type="ORF">SADUNF_Sadunf01G0003700</name>
</gene>
<sequence>MLPIQRLSLVQIRERKEKGLCYNCDDKWRSGHICKTTCLLIMGGEDLDTKEIVQEGLTNEVKRKLCKGIIVDKMEPEISIHALCGSPNPKTIWIMGYTGRRAVVILVDTGSTHNFIDPSIIKGSHLTYDT</sequence>
<dbReference type="EMBL" id="JADGMS010000001">
    <property type="protein sequence ID" value="KAF9688586.1"/>
    <property type="molecule type" value="Genomic_DNA"/>
</dbReference>
<name>A0A835N934_9ROSI</name>
<reference evidence="1 2" key="1">
    <citation type="submission" date="2020-10" db="EMBL/GenBank/DDBJ databases">
        <title>Plant Genome Project.</title>
        <authorList>
            <person name="Zhang R.-G."/>
        </authorList>
    </citation>
    <scope>NUCLEOTIDE SEQUENCE [LARGE SCALE GENOMIC DNA]</scope>
    <source>
        <strain evidence="1">FAFU-HL-1</strain>
        <tissue evidence="1">Leaf</tissue>
    </source>
</reference>